<dbReference type="OrthoDB" id="9905677at2"/>
<dbReference type="Proteomes" id="UP000182498">
    <property type="component" value="Unassembled WGS sequence"/>
</dbReference>
<gene>
    <name evidence="1" type="ORF">CVAR292_00256</name>
</gene>
<accession>A0A0X2NJK3</accession>
<organism evidence="1 2">
    <name type="scientific">Corynebacterium variabile</name>
    <dbReference type="NCBI Taxonomy" id="1727"/>
    <lineage>
        <taxon>Bacteria</taxon>
        <taxon>Bacillati</taxon>
        <taxon>Actinomycetota</taxon>
        <taxon>Actinomycetes</taxon>
        <taxon>Mycobacteriales</taxon>
        <taxon>Corynebacteriaceae</taxon>
        <taxon>Corynebacterium</taxon>
    </lineage>
</organism>
<dbReference type="RefSeq" id="WP_073883371.1">
    <property type="nucleotide sequence ID" value="NZ_DAMBBP010000001.1"/>
</dbReference>
<protein>
    <submittedName>
        <fullName evidence="1">Uncharacterized protein</fullName>
    </submittedName>
</protein>
<evidence type="ECO:0000313" key="2">
    <source>
        <dbReference type="Proteomes" id="UP000182498"/>
    </source>
</evidence>
<sequence>MIELYNAFIDVVVPAWLNLVNVELDIFDVAGSGGATTMFQDYVNNTGGNTSFFHDRRADIGVALEQFHL</sequence>
<name>A0A0X2NJK3_9CORY</name>
<proteinExistence type="predicted"/>
<keyword evidence="2" id="KW-1185">Reference proteome</keyword>
<evidence type="ECO:0000313" key="1">
    <source>
        <dbReference type="EMBL" id="CUU64951.1"/>
    </source>
</evidence>
<dbReference type="AlphaFoldDB" id="A0A0X2NJK3"/>
<dbReference type="EMBL" id="FAUH01000001">
    <property type="protein sequence ID" value="CUU64951.1"/>
    <property type="molecule type" value="Genomic_DNA"/>
</dbReference>
<reference evidence="2" key="1">
    <citation type="submission" date="2015-11" db="EMBL/GenBank/DDBJ databases">
        <authorList>
            <person name="Dugat-Bony E."/>
        </authorList>
    </citation>
    <scope>NUCLEOTIDE SEQUENCE [LARGE SCALE GENOMIC DNA]</scope>
    <source>
        <strain evidence="2">Mu292</strain>
    </source>
</reference>